<reference evidence="3 4" key="1">
    <citation type="journal article" date="2017" name="Mol. Ecol.">
        <title>Comparative and population genomic landscape of Phellinus noxius: A hypervariable fungus causing root rot in trees.</title>
        <authorList>
            <person name="Chung C.L."/>
            <person name="Lee T.J."/>
            <person name="Akiba M."/>
            <person name="Lee H.H."/>
            <person name="Kuo T.H."/>
            <person name="Liu D."/>
            <person name="Ke H.M."/>
            <person name="Yokoi T."/>
            <person name="Roa M.B."/>
            <person name="Lu M.J."/>
            <person name="Chang Y.Y."/>
            <person name="Ann P.J."/>
            <person name="Tsai J.N."/>
            <person name="Chen C.Y."/>
            <person name="Tzean S.S."/>
            <person name="Ota Y."/>
            <person name="Hattori T."/>
            <person name="Sahashi N."/>
            <person name="Liou R.F."/>
            <person name="Kikuchi T."/>
            <person name="Tsai I.J."/>
        </authorList>
    </citation>
    <scope>NUCLEOTIDE SEQUENCE [LARGE SCALE GENOMIC DNA]</scope>
    <source>
        <strain evidence="3 4">FFPRI411160</strain>
    </source>
</reference>
<evidence type="ECO:0000259" key="2">
    <source>
        <dbReference type="Pfam" id="PF05018"/>
    </source>
</evidence>
<dbReference type="InterPro" id="IPR040441">
    <property type="entry name" value="CFA20/CFAP20DC"/>
</dbReference>
<dbReference type="OrthoDB" id="7486196at2759"/>
<dbReference type="STRING" id="2282107.A0A286U6K0"/>
<organism evidence="3 4">
    <name type="scientific">Pyrrhoderma noxium</name>
    <dbReference type="NCBI Taxonomy" id="2282107"/>
    <lineage>
        <taxon>Eukaryota</taxon>
        <taxon>Fungi</taxon>
        <taxon>Dikarya</taxon>
        <taxon>Basidiomycota</taxon>
        <taxon>Agaricomycotina</taxon>
        <taxon>Agaricomycetes</taxon>
        <taxon>Hymenochaetales</taxon>
        <taxon>Hymenochaetaceae</taxon>
        <taxon>Pyrrhoderma</taxon>
    </lineage>
</organism>
<comment type="caution">
    <text evidence="3">The sequence shown here is derived from an EMBL/GenBank/DDBJ whole genome shotgun (WGS) entry which is preliminary data.</text>
</comment>
<sequence length="296" mass="32850">MFSAVVLPPTVSLFSSTNSSPLQLFSTHVDPNSILRSDSFIHLIRDDTNTPSPPPPGILVDSSGSENMDKNERGSLSDMHATTLGGLCQTVLHIQSPTLKSTFIRCPPVRRDMSVPDLDITLPWVSLQVRTLGSRAWAFEVGFTDRSERKGVVRCSTFQKTTCLKVEHKPPLLHVPIYFKSVDGTLMSGSSWSTVSLNLQDIIHQFAAVNSAQRSLAEQSGEADDSERIPTKRHRRPLFNERADDGATITQPLPSGAFGKVLYIKVYANCRLRRIWFSNGAPNDRHPWEFDLYGAS</sequence>
<dbReference type="Proteomes" id="UP000217199">
    <property type="component" value="Unassembled WGS sequence"/>
</dbReference>
<feature type="region of interest" description="Disordered" evidence="1">
    <location>
        <begin position="45"/>
        <end position="72"/>
    </location>
</feature>
<dbReference type="InParanoid" id="A0A286U6K0"/>
<dbReference type="EMBL" id="NBII01000010">
    <property type="protein sequence ID" value="PAV15190.1"/>
    <property type="molecule type" value="Genomic_DNA"/>
</dbReference>
<dbReference type="PANTHER" id="PTHR12458">
    <property type="entry name" value="ORF PROTEIN"/>
    <property type="match status" value="1"/>
</dbReference>
<accession>A0A286U6K0</accession>
<feature type="region of interest" description="Disordered" evidence="1">
    <location>
        <begin position="217"/>
        <end position="246"/>
    </location>
</feature>
<keyword evidence="4" id="KW-1185">Reference proteome</keyword>
<gene>
    <name evidence="3" type="ORF">PNOK_0895100</name>
</gene>
<dbReference type="Pfam" id="PF05018">
    <property type="entry name" value="CFA20_dom"/>
    <property type="match status" value="1"/>
</dbReference>
<feature type="domain" description="CFA20" evidence="2">
    <location>
        <begin position="86"/>
        <end position="205"/>
    </location>
</feature>
<evidence type="ECO:0000313" key="3">
    <source>
        <dbReference type="EMBL" id="PAV15190.1"/>
    </source>
</evidence>
<evidence type="ECO:0000313" key="4">
    <source>
        <dbReference type="Proteomes" id="UP000217199"/>
    </source>
</evidence>
<proteinExistence type="predicted"/>
<evidence type="ECO:0000256" key="1">
    <source>
        <dbReference type="SAM" id="MobiDB-lite"/>
    </source>
</evidence>
<dbReference type="AlphaFoldDB" id="A0A286U6K0"/>
<protein>
    <submittedName>
        <fullName evidence="3">Transcription factor iib</fullName>
    </submittedName>
</protein>
<name>A0A286U6K0_9AGAM</name>
<dbReference type="InterPro" id="IPR007714">
    <property type="entry name" value="CFA20_dom"/>
</dbReference>